<dbReference type="AlphaFoldDB" id="A0A080LX33"/>
<evidence type="ECO:0000313" key="1">
    <source>
        <dbReference type="EMBL" id="KFB73278.1"/>
    </source>
</evidence>
<evidence type="ECO:0000313" key="2">
    <source>
        <dbReference type="Proteomes" id="UP000020077"/>
    </source>
</evidence>
<dbReference type="EMBL" id="JDVG02000254">
    <property type="protein sequence ID" value="KFB73278.1"/>
    <property type="molecule type" value="Genomic_DNA"/>
</dbReference>
<proteinExistence type="predicted"/>
<protein>
    <submittedName>
        <fullName evidence="1">Uncharacterized protein</fullName>
    </submittedName>
</protein>
<sequence>MGSGTDKRDLAQCVVLGLRHGHVGVENDVLDTRQRCASQVDRTVGRQRVHTATQIDGIGDHPLRRHDTDRHIGLSVDVDPVFDRSVDAGQVVTQQNHIILTTASRHVVYAAAQGDTEVGLVGQGLGLNRQAGRRPGHVQVIEGVDRENFHVCTAGGLRGHCRTRNGRLVAIHHGINNAVIELQRADLSDRQIVDERQGADVLDIRQVALSHHGSVANFDDVSVTPIGNHPVTHDGSAIQRGNTAVVGDVVNRTAVDDRIAIDVGIGHDDAVSGTTWTFVALEGPLAAGIESAGIECDPTGGQVGIVGNPDDRTIRIGHWYGHCSLSKGAAGVVEQVIVGNDGQRTVAILVGGQQVVGQGQVVAVDRTSSVVGRCTVTHQTDGFETGDVGPLGSAQGDGGILTINSQSVITRTAGNRIGNRQACTSVGDRPGRHVIEDHGVVARTHGDVLRTDHREGIGADPHDDVAHFGSSVDRGRHQLDLTSGQGVVGDARHRGAGVGAVQVGCTVGRILVDAAVGASSGGIQVQEGARQAARQDDFASVLSDAGQGNGVGLGIAIHESDVLNRTGRARGVLGAQGQVEARIDVQTFCNGQGYEISGAGCRLQGGVDGVLRNAVGAGVAVLGVQRSRFDRGEVVQVGDQGSGERSVIG</sequence>
<gene>
    <name evidence="1" type="ORF">AW09_001471</name>
</gene>
<reference evidence="1 2" key="1">
    <citation type="submission" date="2014-02" db="EMBL/GenBank/DDBJ databases">
        <title>Expanding our view of genomic diversity in Candidatus Accumulibacter clades.</title>
        <authorList>
            <person name="Skennerton C.T."/>
            <person name="Barr J.J."/>
            <person name="Slater F.R."/>
            <person name="Bond P.L."/>
            <person name="Tyson G.W."/>
        </authorList>
    </citation>
    <scope>NUCLEOTIDE SEQUENCE [LARGE SCALE GENOMIC DNA]</scope>
    <source>
        <strain evidence="2">BA-91</strain>
    </source>
</reference>
<name>A0A080LX33_9PROT</name>
<organism evidence="1 2">
    <name type="scientific">Candidatus Accumulibacter phosphatis</name>
    <dbReference type="NCBI Taxonomy" id="327160"/>
    <lineage>
        <taxon>Bacteria</taxon>
        <taxon>Pseudomonadati</taxon>
        <taxon>Pseudomonadota</taxon>
        <taxon>Betaproteobacteria</taxon>
        <taxon>Candidatus Accumulibacter</taxon>
    </lineage>
</organism>
<dbReference type="Proteomes" id="UP000020077">
    <property type="component" value="Unassembled WGS sequence"/>
</dbReference>
<accession>A0A080LX33</accession>
<comment type="caution">
    <text evidence="1">The sequence shown here is derived from an EMBL/GenBank/DDBJ whole genome shotgun (WGS) entry which is preliminary data.</text>
</comment>